<sequence length="116" mass="13412">MESTKNSKSRTPFQKLYVEKVQRSKGCAMFVNENRCCSAWLMKSLYFKGNIRSIEHAFLDMLFHHSRNCSVQLTLLHGFFHRLLQNSLADKDAKTTSTLTTDTKSFAKPHVVRLAR</sequence>
<dbReference type="Proteomes" id="UP000053237">
    <property type="component" value="Unassembled WGS sequence"/>
</dbReference>
<protein>
    <submittedName>
        <fullName evidence="1">Uncharacterized protein</fullName>
    </submittedName>
</protein>
<dbReference type="AlphaFoldDB" id="A0A024FVR0"/>
<proteinExistence type="predicted"/>
<comment type="caution">
    <text evidence="1">The sequence shown here is derived from an EMBL/GenBank/DDBJ whole genome shotgun (WGS) entry which is preliminary data.</text>
</comment>
<accession>A0A024FVR0</accession>
<keyword evidence="2" id="KW-1185">Reference proteome</keyword>
<gene>
    <name evidence="1" type="ORF">BN9_124070</name>
</gene>
<evidence type="ECO:0000313" key="2">
    <source>
        <dbReference type="Proteomes" id="UP000053237"/>
    </source>
</evidence>
<evidence type="ECO:0000313" key="1">
    <source>
        <dbReference type="EMBL" id="CCI11116.1"/>
    </source>
</evidence>
<reference evidence="1 2" key="1">
    <citation type="submission" date="2012-05" db="EMBL/GenBank/DDBJ databases">
        <title>Recombination and specialization in a pathogen metapopulation.</title>
        <authorList>
            <person name="Gardiner A."/>
            <person name="Kemen E."/>
            <person name="Schultz-Larsen T."/>
            <person name="MacLean D."/>
            <person name="Van Oosterhout C."/>
            <person name="Jones J.D.G."/>
        </authorList>
    </citation>
    <scope>NUCLEOTIDE SEQUENCE [LARGE SCALE GENOMIC DNA]</scope>
    <source>
        <strain evidence="1 2">Ac Nc2</strain>
    </source>
</reference>
<dbReference type="InParanoid" id="A0A024FVR0"/>
<organism evidence="1 2">
    <name type="scientific">Albugo candida</name>
    <dbReference type="NCBI Taxonomy" id="65357"/>
    <lineage>
        <taxon>Eukaryota</taxon>
        <taxon>Sar</taxon>
        <taxon>Stramenopiles</taxon>
        <taxon>Oomycota</taxon>
        <taxon>Peronosporomycetes</taxon>
        <taxon>Albuginales</taxon>
        <taxon>Albuginaceae</taxon>
        <taxon>Albugo</taxon>
    </lineage>
</organism>
<dbReference type="EMBL" id="CAIX01000554">
    <property type="protein sequence ID" value="CCI11116.1"/>
    <property type="molecule type" value="Genomic_DNA"/>
</dbReference>
<name>A0A024FVR0_9STRA</name>